<accession>A0A9Q0ZAS2</accession>
<evidence type="ECO:0000256" key="1">
    <source>
        <dbReference type="SAM" id="Phobius"/>
    </source>
</evidence>
<organism evidence="2 3">
    <name type="scientific">Salix purpurea</name>
    <name type="common">Purple osier willow</name>
    <dbReference type="NCBI Taxonomy" id="77065"/>
    <lineage>
        <taxon>Eukaryota</taxon>
        <taxon>Viridiplantae</taxon>
        <taxon>Streptophyta</taxon>
        <taxon>Embryophyta</taxon>
        <taxon>Tracheophyta</taxon>
        <taxon>Spermatophyta</taxon>
        <taxon>Magnoliopsida</taxon>
        <taxon>eudicotyledons</taxon>
        <taxon>Gunneridae</taxon>
        <taxon>Pentapetalae</taxon>
        <taxon>rosids</taxon>
        <taxon>fabids</taxon>
        <taxon>Malpighiales</taxon>
        <taxon>Salicaceae</taxon>
        <taxon>Saliceae</taxon>
        <taxon>Salix</taxon>
    </lineage>
</organism>
<keyword evidence="1" id="KW-1133">Transmembrane helix</keyword>
<proteinExistence type="predicted"/>
<dbReference type="AlphaFoldDB" id="A0A9Q0ZAS2"/>
<dbReference type="EMBL" id="JAPFFK010000013">
    <property type="protein sequence ID" value="KAJ6727453.1"/>
    <property type="molecule type" value="Genomic_DNA"/>
</dbReference>
<reference evidence="2" key="1">
    <citation type="submission" date="2022-11" db="EMBL/GenBank/DDBJ databases">
        <authorList>
            <person name="Hyden B.L."/>
            <person name="Feng K."/>
            <person name="Yates T."/>
            <person name="Jawdy S."/>
            <person name="Smart L.B."/>
            <person name="Muchero W."/>
        </authorList>
    </citation>
    <scope>NUCLEOTIDE SEQUENCE</scope>
    <source>
        <tissue evidence="2">Shoot tip</tissue>
    </source>
</reference>
<evidence type="ECO:0000313" key="2">
    <source>
        <dbReference type="EMBL" id="KAJ6727453.1"/>
    </source>
</evidence>
<keyword evidence="1" id="KW-0812">Transmembrane</keyword>
<protein>
    <submittedName>
        <fullName evidence="2">Uncharacterized protein</fullName>
    </submittedName>
</protein>
<gene>
    <name evidence="2" type="ORF">OIU79_005357</name>
</gene>
<dbReference type="Proteomes" id="UP001151532">
    <property type="component" value="Chromosome 8"/>
</dbReference>
<keyword evidence="3" id="KW-1185">Reference proteome</keyword>
<name>A0A9Q0ZAS2_SALPP</name>
<comment type="caution">
    <text evidence="2">The sequence shown here is derived from an EMBL/GenBank/DDBJ whole genome shotgun (WGS) entry which is preliminary data.</text>
</comment>
<reference evidence="2" key="2">
    <citation type="journal article" date="2023" name="Int. J. Mol. Sci.">
        <title>De Novo Assembly and Annotation of 11 Diverse Shrub Willow (Salix) Genomes Reveals Novel Gene Organization in Sex-Linked Regions.</title>
        <authorList>
            <person name="Hyden B."/>
            <person name="Feng K."/>
            <person name="Yates T.B."/>
            <person name="Jawdy S."/>
            <person name="Cereghino C."/>
            <person name="Smart L.B."/>
            <person name="Muchero W."/>
        </authorList>
    </citation>
    <scope>NUCLEOTIDE SEQUENCE</scope>
    <source>
        <tissue evidence="2">Shoot tip</tissue>
    </source>
</reference>
<evidence type="ECO:0000313" key="3">
    <source>
        <dbReference type="Proteomes" id="UP001151532"/>
    </source>
</evidence>
<sequence length="74" mass="8491">MAINGWENRKKNVVVTKTPVQVSDHGYPPTRSCEEEDARQMLHHLKIIGSLRLALHLIICVGLSKQLYFVASWY</sequence>
<feature type="transmembrane region" description="Helical" evidence="1">
    <location>
        <begin position="53"/>
        <end position="71"/>
    </location>
</feature>
<keyword evidence="1" id="KW-0472">Membrane</keyword>